<feature type="compositionally biased region" description="Low complexity" evidence="1">
    <location>
        <begin position="190"/>
        <end position="203"/>
    </location>
</feature>
<sequence length="214" mass="21255">MTRWFARRPLPPGACTRPLGRSLPTCLSVALPGLWLALMLGLAVTPGPAQAQAASATATAWADPTRPPAAAAEAGSAPRSAHAAGAASAPPAAAPQLQSLQVGTNGQASALVDGRFVQAGDAIGAARVITIDAEGLTLRDGQGHTQRLLLISAAIAKRDGGPAMPTTASSQRTPAAAPTRADGTESRPRAAVLTSGAATTAGTLGRGGREGQRP</sequence>
<reference evidence="2 3" key="1">
    <citation type="submission" date="2024-04" db="EMBL/GenBank/DDBJ databases">
        <title>Novel species of the genus Ideonella isolated from streams.</title>
        <authorList>
            <person name="Lu H."/>
        </authorList>
    </citation>
    <scope>NUCLEOTIDE SEQUENCE [LARGE SCALE GENOMIC DNA]</scope>
    <source>
        <strain evidence="2 3">DXS29W</strain>
    </source>
</reference>
<evidence type="ECO:0000313" key="2">
    <source>
        <dbReference type="EMBL" id="MEK8029509.1"/>
    </source>
</evidence>
<feature type="region of interest" description="Disordered" evidence="1">
    <location>
        <begin position="55"/>
        <end position="92"/>
    </location>
</feature>
<evidence type="ECO:0008006" key="4">
    <source>
        <dbReference type="Google" id="ProtNLM"/>
    </source>
</evidence>
<dbReference type="RefSeq" id="WP_341423845.1">
    <property type="nucleotide sequence ID" value="NZ_JBBUTG010000001.1"/>
</dbReference>
<evidence type="ECO:0000313" key="3">
    <source>
        <dbReference type="Proteomes" id="UP001371218"/>
    </source>
</evidence>
<feature type="region of interest" description="Disordered" evidence="1">
    <location>
        <begin position="159"/>
        <end position="214"/>
    </location>
</feature>
<comment type="caution">
    <text evidence="2">The sequence shown here is derived from an EMBL/GenBank/DDBJ whole genome shotgun (WGS) entry which is preliminary data.</text>
</comment>
<keyword evidence="3" id="KW-1185">Reference proteome</keyword>
<accession>A0ABU9BID9</accession>
<proteinExistence type="predicted"/>
<dbReference type="EMBL" id="JBBUTG010000001">
    <property type="protein sequence ID" value="MEK8029509.1"/>
    <property type="molecule type" value="Genomic_DNA"/>
</dbReference>
<organism evidence="2 3">
    <name type="scientific">Ideonella lacteola</name>
    <dbReference type="NCBI Taxonomy" id="2984193"/>
    <lineage>
        <taxon>Bacteria</taxon>
        <taxon>Pseudomonadati</taxon>
        <taxon>Pseudomonadota</taxon>
        <taxon>Betaproteobacteria</taxon>
        <taxon>Burkholderiales</taxon>
        <taxon>Sphaerotilaceae</taxon>
        <taxon>Ideonella</taxon>
    </lineage>
</organism>
<name>A0ABU9BID9_9BURK</name>
<protein>
    <recommendedName>
        <fullName evidence="4">MSHA biogenesis protein MshK</fullName>
    </recommendedName>
</protein>
<gene>
    <name evidence="2" type="ORF">AACH06_01635</name>
</gene>
<dbReference type="Proteomes" id="UP001371218">
    <property type="component" value="Unassembled WGS sequence"/>
</dbReference>
<evidence type="ECO:0000256" key="1">
    <source>
        <dbReference type="SAM" id="MobiDB-lite"/>
    </source>
</evidence>